<dbReference type="EMBL" id="CP034550">
    <property type="protein sequence ID" value="QFZ19120.1"/>
    <property type="molecule type" value="Genomic_DNA"/>
</dbReference>
<dbReference type="InterPro" id="IPR007815">
    <property type="entry name" value="Emycin_Estase"/>
</dbReference>
<dbReference type="SUPFAM" id="SSF159501">
    <property type="entry name" value="EreA/ChaN-like"/>
    <property type="match status" value="2"/>
</dbReference>
<dbReference type="RefSeq" id="WP_051766647.1">
    <property type="nucleotide sequence ID" value="NZ_CP034550.1"/>
</dbReference>
<reference evidence="3" key="1">
    <citation type="journal article" date="2021" name="Curr. Microbiol.">
        <title>Complete genome of nocamycin-producing strain Saccharothrix syringae NRRL B-16468 reveals the biosynthetic potential for secondary metabolites.</title>
        <authorList>
            <person name="Mo X."/>
            <person name="Yang S."/>
        </authorList>
    </citation>
    <scope>NUCLEOTIDE SEQUENCE [LARGE SCALE GENOMIC DNA]</scope>
    <source>
        <strain evidence="3">ATCC 51364 / DSM 43886 / JCM 6844 / KCTC 9398 / NBRC 14523 / NRRL B-16468 / INA 2240</strain>
    </source>
</reference>
<feature type="region of interest" description="Disordered" evidence="1">
    <location>
        <begin position="210"/>
        <end position="293"/>
    </location>
</feature>
<dbReference type="KEGG" id="ssyi:EKG83_18225"/>
<feature type="compositionally biased region" description="Basic and acidic residues" evidence="1">
    <location>
        <begin position="265"/>
        <end position="274"/>
    </location>
</feature>
<dbReference type="PANTHER" id="PTHR31299:SF0">
    <property type="entry name" value="ESTERASE, PUTATIVE (AFU_ORTHOLOGUE AFUA_1G05850)-RELATED"/>
    <property type="match status" value="1"/>
</dbReference>
<dbReference type="Proteomes" id="UP000325787">
    <property type="component" value="Chromosome"/>
</dbReference>
<evidence type="ECO:0000313" key="2">
    <source>
        <dbReference type="EMBL" id="QFZ19120.1"/>
    </source>
</evidence>
<dbReference type="OrthoDB" id="9810066at2"/>
<dbReference type="Gene3D" id="3.30.1870.10">
    <property type="entry name" value="EreA-like, domain 2"/>
    <property type="match status" value="1"/>
</dbReference>
<name>A0A5Q0H007_SACSY</name>
<gene>
    <name evidence="2" type="ORF">EKG83_18225</name>
</gene>
<dbReference type="Gene3D" id="3.40.1660.10">
    <property type="entry name" value="EreA-like (biosynthetic domain)"/>
    <property type="match status" value="1"/>
</dbReference>
<evidence type="ECO:0000313" key="3">
    <source>
        <dbReference type="Proteomes" id="UP000325787"/>
    </source>
</evidence>
<protein>
    <submittedName>
        <fullName evidence="2">Erythromycin esterase family protein</fullName>
    </submittedName>
</protein>
<dbReference type="PIRSF" id="PIRSF036794">
    <property type="entry name" value="UCP_erythr_ester"/>
    <property type="match status" value="1"/>
</dbReference>
<dbReference type="InterPro" id="IPR052036">
    <property type="entry name" value="Hydrolase/PRTase-associated"/>
</dbReference>
<keyword evidence="3" id="KW-1185">Reference proteome</keyword>
<feature type="compositionally biased region" description="Basic and acidic residues" evidence="1">
    <location>
        <begin position="248"/>
        <end position="258"/>
    </location>
</feature>
<dbReference type="InterPro" id="IPR014622">
    <property type="entry name" value="UCP036794_erythomycin"/>
</dbReference>
<dbReference type="AlphaFoldDB" id="A0A5Q0H007"/>
<dbReference type="Pfam" id="PF05139">
    <property type="entry name" value="Erythro_esteras"/>
    <property type="match status" value="2"/>
</dbReference>
<proteinExistence type="predicted"/>
<accession>A0A5Q0H007</accession>
<sequence>MTRYRDDVAALATPLTDAGDFDELLDRAGNARVVMLGEASHGTHEFYRWRALLTRRLVAELGFSFVAVEGDWPDCDRVDRAVRCSPDAEDPRAALVAFERWPTWMWANEEVVDFCRWLRVHNAARDVHERVGFHGLDVYSLWASLREILVHLREHDPAEVPTALAAYRCFEPYGESAREYAQATRFVPTSCEDQVVDLLVRLRERAAAGWASGERGGGQGTTGGGLPPGEWPGGGRGVRDSGPGSAHDSTRGGAHDSARGSARGSAHDSAHDSARGSARGSTRGSAHDSARGSAFGAWQNAEVVAGAERYYRAMVAGGRESWNVRDRHMDDTLARLLAHYGPGAKAVVWAHNTHVGDARATTMADRGEVNTGQLARERYGDDQVVLVGFGTHHGTVVAAGSWGAPTRELPVPPARPGSLEDVLHRTAPERAVLTFPRRTAPGRPDLLTDRLDHRAIGVVYHPERERWGNYVPTTAGDRYDAFVWVDQSRALHPLHTRRVDVLEPETYPTGT</sequence>
<feature type="compositionally biased region" description="Gly residues" evidence="1">
    <location>
        <begin position="214"/>
        <end position="236"/>
    </location>
</feature>
<organism evidence="2 3">
    <name type="scientific">Saccharothrix syringae</name>
    <name type="common">Nocardiopsis syringae</name>
    <dbReference type="NCBI Taxonomy" id="103733"/>
    <lineage>
        <taxon>Bacteria</taxon>
        <taxon>Bacillati</taxon>
        <taxon>Actinomycetota</taxon>
        <taxon>Actinomycetes</taxon>
        <taxon>Pseudonocardiales</taxon>
        <taxon>Pseudonocardiaceae</taxon>
        <taxon>Saccharothrix</taxon>
    </lineage>
</organism>
<dbReference type="CDD" id="cd14728">
    <property type="entry name" value="Ere-like"/>
    <property type="match status" value="1"/>
</dbReference>
<dbReference type="PANTHER" id="PTHR31299">
    <property type="entry name" value="ESTERASE, PUTATIVE (AFU_ORTHOLOGUE AFUA_1G05850)-RELATED"/>
    <property type="match status" value="1"/>
</dbReference>
<evidence type="ECO:0000256" key="1">
    <source>
        <dbReference type="SAM" id="MobiDB-lite"/>
    </source>
</evidence>
<dbReference type="GO" id="GO:0046677">
    <property type="term" value="P:response to antibiotic"/>
    <property type="evidence" value="ECO:0007669"/>
    <property type="project" value="InterPro"/>
</dbReference>